<keyword evidence="3" id="KW-1185">Reference proteome</keyword>
<name>A0AAV3Y0E5_9GAST</name>
<protein>
    <submittedName>
        <fullName evidence="2">Uncharacterized protein</fullName>
    </submittedName>
</protein>
<gene>
    <name evidence="2" type="ORF">PoB_000229600</name>
</gene>
<evidence type="ECO:0000256" key="1">
    <source>
        <dbReference type="SAM" id="MobiDB-lite"/>
    </source>
</evidence>
<dbReference type="Proteomes" id="UP000735302">
    <property type="component" value="Unassembled WGS sequence"/>
</dbReference>
<organism evidence="2 3">
    <name type="scientific">Plakobranchus ocellatus</name>
    <dbReference type="NCBI Taxonomy" id="259542"/>
    <lineage>
        <taxon>Eukaryota</taxon>
        <taxon>Metazoa</taxon>
        <taxon>Spiralia</taxon>
        <taxon>Lophotrochozoa</taxon>
        <taxon>Mollusca</taxon>
        <taxon>Gastropoda</taxon>
        <taxon>Heterobranchia</taxon>
        <taxon>Euthyneura</taxon>
        <taxon>Panpulmonata</taxon>
        <taxon>Sacoglossa</taxon>
        <taxon>Placobranchoidea</taxon>
        <taxon>Plakobranchidae</taxon>
        <taxon>Plakobranchus</taxon>
    </lineage>
</organism>
<proteinExistence type="predicted"/>
<accession>A0AAV3Y0E5</accession>
<feature type="region of interest" description="Disordered" evidence="1">
    <location>
        <begin position="52"/>
        <end position="71"/>
    </location>
</feature>
<dbReference type="AlphaFoldDB" id="A0AAV3Y0E5"/>
<dbReference type="EMBL" id="BLXT01000298">
    <property type="protein sequence ID" value="GFN75790.1"/>
    <property type="molecule type" value="Genomic_DNA"/>
</dbReference>
<comment type="caution">
    <text evidence="2">The sequence shown here is derived from an EMBL/GenBank/DDBJ whole genome shotgun (WGS) entry which is preliminary data.</text>
</comment>
<evidence type="ECO:0000313" key="2">
    <source>
        <dbReference type="EMBL" id="GFN75790.1"/>
    </source>
</evidence>
<reference evidence="2 3" key="1">
    <citation type="journal article" date="2021" name="Elife">
        <title>Chloroplast acquisition without the gene transfer in kleptoplastic sea slugs, Plakobranchus ocellatus.</title>
        <authorList>
            <person name="Maeda T."/>
            <person name="Takahashi S."/>
            <person name="Yoshida T."/>
            <person name="Shimamura S."/>
            <person name="Takaki Y."/>
            <person name="Nagai Y."/>
            <person name="Toyoda A."/>
            <person name="Suzuki Y."/>
            <person name="Arimoto A."/>
            <person name="Ishii H."/>
            <person name="Satoh N."/>
            <person name="Nishiyama T."/>
            <person name="Hasebe M."/>
            <person name="Maruyama T."/>
            <person name="Minagawa J."/>
            <person name="Obokata J."/>
            <person name="Shigenobu S."/>
        </authorList>
    </citation>
    <scope>NUCLEOTIDE SEQUENCE [LARGE SCALE GENOMIC DNA]</scope>
</reference>
<evidence type="ECO:0000313" key="3">
    <source>
        <dbReference type="Proteomes" id="UP000735302"/>
    </source>
</evidence>
<sequence>MANYLIMPYAKNNQDPTPGSPTPGPGMGLSLLLNLPTKQGGLRLSFPCQAKETVTGSNPRRKDPCRSQSGFASDCASATPASLALQDICVTKWK</sequence>